<dbReference type="NCBIfam" id="TIGR04211">
    <property type="entry name" value="SH3_and_anchor"/>
    <property type="match status" value="1"/>
</dbReference>
<dbReference type="InterPro" id="IPR016476">
    <property type="entry name" value="SH3_dom_pro"/>
</dbReference>
<dbReference type="AlphaFoldDB" id="A0A1H5XI74"/>
<keyword evidence="10" id="KW-1185">Reference proteome</keyword>
<dbReference type="Proteomes" id="UP000236721">
    <property type="component" value="Unassembled WGS sequence"/>
</dbReference>
<keyword evidence="4 7" id="KW-1133">Transmembrane helix</keyword>
<evidence type="ECO:0000256" key="1">
    <source>
        <dbReference type="ARBA" id="ARBA00004167"/>
    </source>
</evidence>
<dbReference type="PROSITE" id="PS51781">
    <property type="entry name" value="SH3B"/>
    <property type="match status" value="1"/>
</dbReference>
<sequence length="219" mass="24374">MLLSYSSPIETLKGLTVKKLICMIMMSILAAPAALAQDRYIADKLFTYLHSGPSSQYRIIGSINAGDKVSLLSTNRETGYSQVQDERGRKGWVESKFVTTQESMAVRLPRLEKELTQVKSQLANARETSNSEKDGLVSSLEARNKQIAELEQNYSDISSQLTSSQTEIRELRAKLDTQKEDLLLRYFMYGGGVAGVGLLFGLILPHLIPRRKKSPSGWA</sequence>
<evidence type="ECO:0000256" key="2">
    <source>
        <dbReference type="ARBA" id="ARBA00022692"/>
    </source>
</evidence>
<dbReference type="InterPro" id="IPR003646">
    <property type="entry name" value="SH3-like_bac-type"/>
</dbReference>
<evidence type="ECO:0000256" key="4">
    <source>
        <dbReference type="ARBA" id="ARBA00022989"/>
    </source>
</evidence>
<evidence type="ECO:0000256" key="5">
    <source>
        <dbReference type="ARBA" id="ARBA00023136"/>
    </source>
</evidence>
<keyword evidence="2 7" id="KW-0812">Transmembrane</keyword>
<name>A0A1H5XI74_9VIBR</name>
<dbReference type="PIRSF" id="PIRSF006158">
    <property type="entry name" value="UCP006158_SH3"/>
    <property type="match status" value="1"/>
</dbReference>
<keyword evidence="6" id="KW-0175">Coiled coil</keyword>
<proteinExistence type="predicted"/>
<keyword evidence="5 7" id="KW-0472">Membrane</keyword>
<protein>
    <submittedName>
        <fullName evidence="9">SH3 domain protein</fullName>
    </submittedName>
</protein>
<keyword evidence="3" id="KW-0732">Signal</keyword>
<evidence type="ECO:0000313" key="9">
    <source>
        <dbReference type="EMBL" id="SEG11451.1"/>
    </source>
</evidence>
<evidence type="ECO:0000259" key="8">
    <source>
        <dbReference type="PROSITE" id="PS51781"/>
    </source>
</evidence>
<accession>A0A1H5XI74</accession>
<evidence type="ECO:0000256" key="6">
    <source>
        <dbReference type="SAM" id="Coils"/>
    </source>
</evidence>
<dbReference type="EMBL" id="FNVG01000007">
    <property type="protein sequence ID" value="SEG11451.1"/>
    <property type="molecule type" value="Genomic_DNA"/>
</dbReference>
<feature type="coiled-coil region" evidence="6">
    <location>
        <begin position="108"/>
        <end position="181"/>
    </location>
</feature>
<gene>
    <name evidence="9" type="ORF">SAMN04488244_10771</name>
</gene>
<evidence type="ECO:0000256" key="7">
    <source>
        <dbReference type="SAM" id="Phobius"/>
    </source>
</evidence>
<evidence type="ECO:0000256" key="3">
    <source>
        <dbReference type="ARBA" id="ARBA00022729"/>
    </source>
</evidence>
<organism evidence="9 10">
    <name type="scientific">Vibrio hangzhouensis</name>
    <dbReference type="NCBI Taxonomy" id="462991"/>
    <lineage>
        <taxon>Bacteria</taxon>
        <taxon>Pseudomonadati</taxon>
        <taxon>Pseudomonadota</taxon>
        <taxon>Gammaproteobacteria</taxon>
        <taxon>Vibrionales</taxon>
        <taxon>Vibrionaceae</taxon>
        <taxon>Vibrio</taxon>
    </lineage>
</organism>
<dbReference type="Pfam" id="PF08239">
    <property type="entry name" value="SH3_3"/>
    <property type="match status" value="1"/>
</dbReference>
<reference evidence="10" key="1">
    <citation type="submission" date="2016-10" db="EMBL/GenBank/DDBJ databases">
        <authorList>
            <person name="Varghese N."/>
            <person name="Submissions S."/>
        </authorList>
    </citation>
    <scope>NUCLEOTIDE SEQUENCE [LARGE SCALE GENOMIC DNA]</scope>
    <source>
        <strain evidence="10">CGMCC 1.7062</strain>
    </source>
</reference>
<dbReference type="SMART" id="SM00287">
    <property type="entry name" value="SH3b"/>
    <property type="match status" value="1"/>
</dbReference>
<feature type="transmembrane region" description="Helical" evidence="7">
    <location>
        <begin position="186"/>
        <end position="208"/>
    </location>
</feature>
<dbReference type="GO" id="GO:0016020">
    <property type="term" value="C:membrane"/>
    <property type="evidence" value="ECO:0007669"/>
    <property type="project" value="UniProtKB-SubCell"/>
</dbReference>
<evidence type="ECO:0000313" key="10">
    <source>
        <dbReference type="Proteomes" id="UP000236721"/>
    </source>
</evidence>
<dbReference type="Gene3D" id="2.30.30.40">
    <property type="entry name" value="SH3 Domains"/>
    <property type="match status" value="1"/>
</dbReference>
<comment type="subcellular location">
    <subcellularLocation>
        <location evidence="1">Membrane</location>
        <topology evidence="1">Single-pass membrane protein</topology>
    </subcellularLocation>
</comment>
<feature type="domain" description="SH3b" evidence="8">
    <location>
        <begin position="36"/>
        <end position="102"/>
    </location>
</feature>